<dbReference type="Proteomes" id="UP000077002">
    <property type="component" value="Unassembled WGS sequence"/>
</dbReference>
<accession>A0A177F5T6</accession>
<dbReference type="GeneID" id="34601399"/>
<keyword evidence="1" id="KW-1133">Transmembrane helix</keyword>
<keyword evidence="1" id="KW-0812">Transmembrane</keyword>
<keyword evidence="3" id="KW-1185">Reference proteome</keyword>
<name>A0A177F5T6_9EURO</name>
<reference evidence="2 3" key="1">
    <citation type="submission" date="2016-03" db="EMBL/GenBank/DDBJ databases">
        <title>Draft genome sequence of the Fonsecaea monophora CBS 269.37.</title>
        <authorList>
            <person name="Bombassaro A."/>
            <person name="Vinicius W.A."/>
            <person name="De Hoog S."/>
            <person name="Sun J."/>
            <person name="Souza E.M."/>
            <person name="Raittz R.T."/>
            <person name="Costa F."/>
            <person name="Leao A.C."/>
            <person name="Tadra-Sfeir M.Z."/>
            <person name="Baura V."/>
            <person name="Balsanelli E."/>
            <person name="Pedrosa F.O."/>
            <person name="Moreno L.F."/>
            <person name="Steffens M.B."/>
            <person name="Xi L."/>
            <person name="Bocca A.L."/>
            <person name="Felipe M.S."/>
            <person name="Teixeira M."/>
            <person name="Telles Filho F.Q."/>
            <person name="Azevedo C.M."/>
            <person name="Gomes R."/>
            <person name="Vicente V.A."/>
        </authorList>
    </citation>
    <scope>NUCLEOTIDE SEQUENCE [LARGE SCALE GENOMIC DNA]</scope>
    <source>
        <strain evidence="2 3">CBS 269.37</strain>
    </source>
</reference>
<evidence type="ECO:0000313" key="3">
    <source>
        <dbReference type="Proteomes" id="UP000077002"/>
    </source>
</evidence>
<evidence type="ECO:0000313" key="2">
    <source>
        <dbReference type="EMBL" id="OAG39594.1"/>
    </source>
</evidence>
<protein>
    <submittedName>
        <fullName evidence="2">Uncharacterized protein</fullName>
    </submittedName>
</protein>
<feature type="transmembrane region" description="Helical" evidence="1">
    <location>
        <begin position="83"/>
        <end position="102"/>
    </location>
</feature>
<gene>
    <name evidence="2" type="ORF">AYO21_06238</name>
</gene>
<sequence length="141" mass="14786">MSAPPPASLTLSHSHNLARLIGPTLLTISLAETLNPHIWATSTASAVFLNGAVVFTASLATVQAHSLWRWTARTQTQTQTPRWAILVTLAGWAGVVVGLTRMLAPERVLEGVRRAGAGQVKVAAGVVAAFGAILTVCGYCF</sequence>
<dbReference type="EMBL" id="LVKK01000042">
    <property type="protein sequence ID" value="OAG39594.1"/>
    <property type="molecule type" value="Genomic_DNA"/>
</dbReference>
<dbReference type="RefSeq" id="XP_022511546.1">
    <property type="nucleotide sequence ID" value="XM_022656201.1"/>
</dbReference>
<dbReference type="AlphaFoldDB" id="A0A177F5T6"/>
<organism evidence="2 3">
    <name type="scientific">Fonsecaea monophora</name>
    <dbReference type="NCBI Taxonomy" id="254056"/>
    <lineage>
        <taxon>Eukaryota</taxon>
        <taxon>Fungi</taxon>
        <taxon>Dikarya</taxon>
        <taxon>Ascomycota</taxon>
        <taxon>Pezizomycotina</taxon>
        <taxon>Eurotiomycetes</taxon>
        <taxon>Chaetothyriomycetidae</taxon>
        <taxon>Chaetothyriales</taxon>
        <taxon>Herpotrichiellaceae</taxon>
        <taxon>Fonsecaea</taxon>
    </lineage>
</organism>
<proteinExistence type="predicted"/>
<evidence type="ECO:0000256" key="1">
    <source>
        <dbReference type="SAM" id="Phobius"/>
    </source>
</evidence>
<keyword evidence="1" id="KW-0472">Membrane</keyword>
<comment type="caution">
    <text evidence="2">The sequence shown here is derived from an EMBL/GenBank/DDBJ whole genome shotgun (WGS) entry which is preliminary data.</text>
</comment>
<feature type="transmembrane region" description="Helical" evidence="1">
    <location>
        <begin position="38"/>
        <end position="62"/>
    </location>
</feature>
<feature type="transmembrane region" description="Helical" evidence="1">
    <location>
        <begin position="122"/>
        <end position="140"/>
    </location>
</feature>
<dbReference type="OrthoDB" id="4140444at2759"/>